<dbReference type="Pfam" id="PF01636">
    <property type="entry name" value="APH"/>
    <property type="match status" value="1"/>
</dbReference>
<gene>
    <name evidence="2" type="ORF">L2716_15775</name>
</gene>
<dbReference type="InterPro" id="IPR011009">
    <property type="entry name" value="Kinase-like_dom_sf"/>
</dbReference>
<keyword evidence="3" id="KW-1185">Reference proteome</keyword>
<dbReference type="InterPro" id="IPR051678">
    <property type="entry name" value="AGP_Transferase"/>
</dbReference>
<protein>
    <submittedName>
        <fullName evidence="2">Aminoglycoside phosphotransferase family protein</fullName>
    </submittedName>
</protein>
<comment type="caution">
    <text evidence="2">The sequence shown here is derived from an EMBL/GenBank/DDBJ whole genome shotgun (WGS) entry which is preliminary data.</text>
</comment>
<name>A0ABS9H540_9BACL</name>
<dbReference type="InterPro" id="IPR002575">
    <property type="entry name" value="Aminoglycoside_PTrfase"/>
</dbReference>
<feature type="domain" description="Protein kinase" evidence="1">
    <location>
        <begin position="30"/>
        <end position="327"/>
    </location>
</feature>
<proteinExistence type="predicted"/>
<dbReference type="Gene3D" id="3.30.200.20">
    <property type="entry name" value="Phosphorylase Kinase, domain 1"/>
    <property type="match status" value="1"/>
</dbReference>
<dbReference type="InterPro" id="IPR000719">
    <property type="entry name" value="Prot_kinase_dom"/>
</dbReference>
<dbReference type="Proteomes" id="UP001649381">
    <property type="component" value="Unassembled WGS sequence"/>
</dbReference>
<dbReference type="EMBL" id="JAKIJS010000002">
    <property type="protein sequence ID" value="MCF6139196.1"/>
    <property type="molecule type" value="Genomic_DNA"/>
</dbReference>
<dbReference type="Gene3D" id="3.90.1200.10">
    <property type="match status" value="1"/>
</dbReference>
<evidence type="ECO:0000313" key="3">
    <source>
        <dbReference type="Proteomes" id="UP001649381"/>
    </source>
</evidence>
<accession>A0ABS9H540</accession>
<evidence type="ECO:0000313" key="2">
    <source>
        <dbReference type="EMBL" id="MCF6139196.1"/>
    </source>
</evidence>
<dbReference type="PANTHER" id="PTHR21310">
    <property type="entry name" value="AMINOGLYCOSIDE PHOSPHOTRANSFERASE-RELATED-RELATED"/>
    <property type="match status" value="1"/>
</dbReference>
<sequence length="327" mass="37428">MKAGWERSHELIMPELETVRNLAFFKHKEVHKISPLSGGLNNSNIKVTTDDGVNYVLRIYSRNKTSLHIERELIKGFSGEIPVPQVLYFDDSCTDLEHPFLIMSWVDGVQLSELMYQQNKERIVTAARDVGMYLAKIHQVKFPQSGFFDEQLYIQETVEFGSDLFLSLIEEMLINGHADRHIGRDLCNEVLHFCQNHAHLMDEPGEQSTLVHSDFNPLNILVDQTGAVTGILDWEYAMSGSPMMDIGNMLRYEKVSDSTFMSPFLSSYVAHGGYLPEKWLQKAKLHDLVALSGLVNKEECGEARIADIKRLILQTMEEWDLYEDVQK</sequence>
<dbReference type="PROSITE" id="PS50011">
    <property type="entry name" value="PROTEIN_KINASE_DOM"/>
    <property type="match status" value="1"/>
</dbReference>
<dbReference type="RefSeq" id="WP_236337966.1">
    <property type="nucleotide sequence ID" value="NZ_JAKIJS010000002.1"/>
</dbReference>
<organism evidence="2 3">
    <name type="scientific">Pseudalkalibacillus berkeleyi</name>
    <dbReference type="NCBI Taxonomy" id="1069813"/>
    <lineage>
        <taxon>Bacteria</taxon>
        <taxon>Bacillati</taxon>
        <taxon>Bacillota</taxon>
        <taxon>Bacilli</taxon>
        <taxon>Bacillales</taxon>
        <taxon>Fictibacillaceae</taxon>
        <taxon>Pseudalkalibacillus</taxon>
    </lineage>
</organism>
<reference evidence="2 3" key="1">
    <citation type="submission" date="2022-01" db="EMBL/GenBank/DDBJ databases">
        <title>Alkalihalobacillus sp. EGI L200015, a novel bacterium isolated from a salt lake sediment.</title>
        <authorList>
            <person name="Gao L."/>
            <person name="Fang B.-Z."/>
            <person name="Li W.-J."/>
        </authorList>
    </citation>
    <scope>NUCLEOTIDE SEQUENCE [LARGE SCALE GENOMIC DNA]</scope>
    <source>
        <strain evidence="2 3">KCTC 12718</strain>
    </source>
</reference>
<evidence type="ECO:0000259" key="1">
    <source>
        <dbReference type="PROSITE" id="PS50011"/>
    </source>
</evidence>
<dbReference type="SUPFAM" id="SSF56112">
    <property type="entry name" value="Protein kinase-like (PK-like)"/>
    <property type="match status" value="1"/>
</dbReference>